<dbReference type="Proteomes" id="UP000070444">
    <property type="component" value="Unassembled WGS sequence"/>
</dbReference>
<feature type="compositionally biased region" description="Polar residues" evidence="1">
    <location>
        <begin position="193"/>
        <end position="205"/>
    </location>
</feature>
<keyword evidence="3" id="KW-1185">Reference proteome</keyword>
<evidence type="ECO:0000313" key="2">
    <source>
        <dbReference type="EMBL" id="KXN72312.1"/>
    </source>
</evidence>
<dbReference type="AlphaFoldDB" id="A0A137PBJ1"/>
<feature type="region of interest" description="Disordered" evidence="1">
    <location>
        <begin position="191"/>
        <end position="239"/>
    </location>
</feature>
<gene>
    <name evidence="2" type="ORF">CONCODRAFT_69096</name>
</gene>
<sequence length="701" mass="78769">MNTNTPSTPNKLNIPILKFPLATSSPTKQKLNIMSEPVLAQFIQKHRTIVHHHFNSDLDTGLKAHNLLKSMVDPKTKKTYDDDNDSLVSLRSKLGVDDDEGISIIDMSSPESSERLRSRPSSLKSSNSTLSVKELEFTDKVENGSVTEDLDSSQHSSETLTVLDLHAKEDPTISANEFEFTDKLSNDSISEDLVSSQHSDETLTVSDDLHTKEDNSDELNNSSKTEDLDSSQNSSKVLTVSDLHAKDNYTKTDSTKQNLEISSNILNTSPDKFSSGLELDFNPIPEALNFNQSKLNEFKPSSNSEESVNNINLQDSPHFYDNYDDEVKTRQIGTNLDLINGESNSNVDKLNLTDIELIAGEIKNKEKKSKSETICSQLDIQTPIINLEDTLDSPDFEAYESFNDRVDRDNNNLQITDNITQDQFNNNSLHLNFHENEVNAETETELKEVEATQAKNELNIEEEDKSVENESDIDDFNDTTVTSITLPTLFDSEGEDVKLGKLTQLNTSSSSTTSLQSLPASSETFNTDMNSIYSRLLTKTPSLNRSSTYSLTSDTQPETLYDDTDIDLTQIDTLDVSELKHLVLELVKSNERINTWYRGVSHHIPNSARIAYNKLKSTQSEKLMMLKNLVNNNSYGYANSDYEYFNRGSSSLSLQSCNTLSNSNSKSFLKKEVNINEFVENYRDHGTRVELARYLARAGRY</sequence>
<feature type="region of interest" description="Disordered" evidence="1">
    <location>
        <begin position="101"/>
        <end position="130"/>
    </location>
</feature>
<evidence type="ECO:0000256" key="1">
    <source>
        <dbReference type="SAM" id="MobiDB-lite"/>
    </source>
</evidence>
<feature type="compositionally biased region" description="Low complexity" evidence="1">
    <location>
        <begin position="119"/>
        <end position="130"/>
    </location>
</feature>
<protein>
    <submittedName>
        <fullName evidence="2">Uncharacterized protein</fullName>
    </submittedName>
</protein>
<dbReference type="EMBL" id="KQ964455">
    <property type="protein sequence ID" value="KXN72312.1"/>
    <property type="molecule type" value="Genomic_DNA"/>
</dbReference>
<proteinExistence type="predicted"/>
<reference evidence="2 3" key="1">
    <citation type="journal article" date="2015" name="Genome Biol. Evol.">
        <title>Phylogenomic analyses indicate that early fungi evolved digesting cell walls of algal ancestors of land plants.</title>
        <authorList>
            <person name="Chang Y."/>
            <person name="Wang S."/>
            <person name="Sekimoto S."/>
            <person name="Aerts A.L."/>
            <person name="Choi C."/>
            <person name="Clum A."/>
            <person name="LaButti K.M."/>
            <person name="Lindquist E.A."/>
            <person name="Yee Ngan C."/>
            <person name="Ohm R.A."/>
            <person name="Salamov A.A."/>
            <person name="Grigoriev I.V."/>
            <person name="Spatafora J.W."/>
            <person name="Berbee M.L."/>
        </authorList>
    </citation>
    <scope>NUCLEOTIDE SEQUENCE [LARGE SCALE GENOMIC DNA]</scope>
    <source>
        <strain evidence="2 3">NRRL 28638</strain>
    </source>
</reference>
<organism evidence="2 3">
    <name type="scientific">Conidiobolus coronatus (strain ATCC 28846 / CBS 209.66 / NRRL 28638)</name>
    <name type="common">Delacroixia coronata</name>
    <dbReference type="NCBI Taxonomy" id="796925"/>
    <lineage>
        <taxon>Eukaryota</taxon>
        <taxon>Fungi</taxon>
        <taxon>Fungi incertae sedis</taxon>
        <taxon>Zoopagomycota</taxon>
        <taxon>Entomophthoromycotina</taxon>
        <taxon>Entomophthoromycetes</taxon>
        <taxon>Entomophthorales</taxon>
        <taxon>Ancylistaceae</taxon>
        <taxon>Conidiobolus</taxon>
    </lineage>
</organism>
<name>A0A137PBJ1_CONC2</name>
<evidence type="ECO:0000313" key="3">
    <source>
        <dbReference type="Proteomes" id="UP000070444"/>
    </source>
</evidence>
<accession>A0A137PBJ1</accession>